<organism evidence="7 8">
    <name type="scientific">Myripristis murdjan</name>
    <name type="common">pinecone soldierfish</name>
    <dbReference type="NCBI Taxonomy" id="586833"/>
    <lineage>
        <taxon>Eukaryota</taxon>
        <taxon>Metazoa</taxon>
        <taxon>Chordata</taxon>
        <taxon>Craniata</taxon>
        <taxon>Vertebrata</taxon>
        <taxon>Euteleostomi</taxon>
        <taxon>Actinopterygii</taxon>
        <taxon>Neopterygii</taxon>
        <taxon>Teleostei</taxon>
        <taxon>Neoteleostei</taxon>
        <taxon>Acanthomorphata</taxon>
        <taxon>Holocentriformes</taxon>
        <taxon>Holocentridae</taxon>
        <taxon>Myripristis</taxon>
    </lineage>
</organism>
<keyword evidence="8" id="KW-1185">Reference proteome</keyword>
<evidence type="ECO:0000256" key="1">
    <source>
        <dbReference type="ARBA" id="ARBA00013201"/>
    </source>
</evidence>
<comment type="catalytic activity">
    <reaction evidence="4">
        <text>a 1-O-alkyl-2-acetyl-sn-glycero-3-phosphocholine + H2O = a 1-O-alkyl-sn-glycero-3-phosphocholine + acetate + H(+)</text>
        <dbReference type="Rhea" id="RHEA:17777"/>
        <dbReference type="ChEBI" id="CHEBI:15377"/>
        <dbReference type="ChEBI" id="CHEBI:15378"/>
        <dbReference type="ChEBI" id="CHEBI:30089"/>
        <dbReference type="ChEBI" id="CHEBI:30909"/>
        <dbReference type="ChEBI" id="CHEBI:36707"/>
        <dbReference type="EC" id="3.1.1.47"/>
    </reaction>
    <physiologicalReaction direction="left-to-right" evidence="4">
        <dbReference type="Rhea" id="RHEA:17778"/>
    </physiologicalReaction>
</comment>
<sequence length="381" mass="42853">MPRAKSHRRAQAQKRRMMYEFCVIILNFVVNHTGRGTGYRHRVRRWPTSELTQRSFKLVTPAQQPDQKMVFVVGDSHLRPLVDGFVAMPEVPLSFAFLSVPGAHAAELRKEVSHAALPWTPDVVCVLAPSNNLTASRNIGEASLDFGALLATVCSRWAKVFVLDFPPRLNIEPGLQELFRQEFRRVAARMGLPYVSVAEHLPLDRLELWSRDGVHLSDSDGTPILVQALWDAAVRQLAPPPPPPPPSVPPRTSPRARVSPVLVVTGHRPAPRHRDPLEWTVVGQEGKVICFSDDYIFFVCVVFFKARASPVQESAIPSNPVWFSGDMLDAMETVSPSSDDDDDTAIPPAGQVNCLKIIYQRCSRFVFVYIYIYYVSYHYDR</sequence>
<evidence type="ECO:0000256" key="4">
    <source>
        <dbReference type="ARBA" id="ARBA00048078"/>
    </source>
</evidence>
<proteinExistence type="predicted"/>
<evidence type="ECO:0000256" key="5">
    <source>
        <dbReference type="SAM" id="MobiDB-lite"/>
    </source>
</evidence>
<dbReference type="InterPro" id="IPR013830">
    <property type="entry name" value="SGNH_hydro"/>
</dbReference>
<dbReference type="AlphaFoldDB" id="A0A667XBU2"/>
<name>A0A667XBU2_9TELE</name>
<evidence type="ECO:0000256" key="2">
    <source>
        <dbReference type="ARBA" id="ARBA00023721"/>
    </source>
</evidence>
<feature type="domain" description="SGNH hydrolase-type esterase" evidence="6">
    <location>
        <begin position="98"/>
        <end position="218"/>
    </location>
</feature>
<evidence type="ECO:0000313" key="8">
    <source>
        <dbReference type="Proteomes" id="UP000472263"/>
    </source>
</evidence>
<reference evidence="7" key="3">
    <citation type="submission" date="2025-09" db="UniProtKB">
        <authorList>
            <consortium name="Ensembl"/>
        </authorList>
    </citation>
    <scope>IDENTIFICATION</scope>
</reference>
<reference evidence="7" key="1">
    <citation type="submission" date="2019-06" db="EMBL/GenBank/DDBJ databases">
        <authorList>
            <consortium name="Wellcome Sanger Institute Data Sharing"/>
        </authorList>
    </citation>
    <scope>NUCLEOTIDE SEQUENCE [LARGE SCALE GENOMIC DNA]</scope>
</reference>
<dbReference type="EC" id="3.1.1.47" evidence="1"/>
<dbReference type="InterPro" id="IPR036514">
    <property type="entry name" value="SGNH_hydro_sf"/>
</dbReference>
<protein>
    <recommendedName>
        <fullName evidence="1">1-alkyl-2-acetylglycerophosphocholine esterase</fullName>
        <ecNumber evidence="1">3.1.1.47</ecNumber>
    </recommendedName>
</protein>
<accession>A0A667XBU2</accession>
<evidence type="ECO:0000259" key="6">
    <source>
        <dbReference type="Pfam" id="PF13472"/>
    </source>
</evidence>
<dbReference type="Proteomes" id="UP000472263">
    <property type="component" value="Chromosome 10"/>
</dbReference>
<dbReference type="Gene3D" id="3.40.50.1110">
    <property type="entry name" value="SGNH hydrolase"/>
    <property type="match status" value="1"/>
</dbReference>
<evidence type="ECO:0000256" key="3">
    <source>
        <dbReference type="ARBA" id="ARBA00035804"/>
    </source>
</evidence>
<dbReference type="Ensembl" id="ENSMMDT00005013028.1">
    <property type="protein sequence ID" value="ENSMMDP00005012662.1"/>
    <property type="gene ID" value="ENSMMDG00005006651.1"/>
</dbReference>
<evidence type="ECO:0000313" key="7">
    <source>
        <dbReference type="Ensembl" id="ENSMMDP00005012662.1"/>
    </source>
</evidence>
<reference evidence="7" key="2">
    <citation type="submission" date="2025-08" db="UniProtKB">
        <authorList>
            <consortium name="Ensembl"/>
        </authorList>
    </citation>
    <scope>IDENTIFICATION</scope>
</reference>
<dbReference type="InParanoid" id="A0A667XBU2"/>
<dbReference type="GeneTree" id="ENSGT00990000209902"/>
<dbReference type="Pfam" id="PF13472">
    <property type="entry name" value="Lipase_GDSL_2"/>
    <property type="match status" value="1"/>
</dbReference>
<comment type="catalytic activity">
    <reaction evidence="2">
        <text>1-O-hexadecyl-2-acetyl-sn-glycero-3-phosphocholine + H2O = 1-O-hexadecyl-sn-glycero-3-phosphocholine + acetate + H(+)</text>
        <dbReference type="Rhea" id="RHEA:40479"/>
        <dbReference type="ChEBI" id="CHEBI:15377"/>
        <dbReference type="ChEBI" id="CHEBI:15378"/>
        <dbReference type="ChEBI" id="CHEBI:30089"/>
        <dbReference type="ChEBI" id="CHEBI:44811"/>
        <dbReference type="ChEBI" id="CHEBI:64496"/>
    </reaction>
    <physiologicalReaction direction="left-to-right" evidence="2">
        <dbReference type="Rhea" id="RHEA:40480"/>
    </physiologicalReaction>
</comment>
<feature type="region of interest" description="Disordered" evidence="5">
    <location>
        <begin position="236"/>
        <end position="255"/>
    </location>
</feature>
<comment type="catalytic activity">
    <reaction evidence="3">
        <text>1-O-hexadecyl-2-acetyl-sn-glycero-3-phosphate + H2O = 1-O-hexadecyl-sn-glycero-3-phosphate + acetate + H(+)</text>
        <dbReference type="Rhea" id="RHEA:41704"/>
        <dbReference type="ChEBI" id="CHEBI:15377"/>
        <dbReference type="ChEBI" id="CHEBI:15378"/>
        <dbReference type="ChEBI" id="CHEBI:30089"/>
        <dbReference type="ChEBI" id="CHEBI:77580"/>
        <dbReference type="ChEBI" id="CHEBI:78385"/>
    </reaction>
    <physiologicalReaction direction="left-to-right" evidence="3">
        <dbReference type="Rhea" id="RHEA:41705"/>
    </physiologicalReaction>
</comment>
<dbReference type="SUPFAM" id="SSF52266">
    <property type="entry name" value="SGNH hydrolase"/>
    <property type="match status" value="1"/>
</dbReference>
<feature type="compositionally biased region" description="Pro residues" evidence="5">
    <location>
        <begin position="238"/>
        <end position="252"/>
    </location>
</feature>